<name>A0AAD4GBG3_BOLED</name>
<evidence type="ECO:0008006" key="4">
    <source>
        <dbReference type="Google" id="ProtNLM"/>
    </source>
</evidence>
<evidence type="ECO:0000313" key="2">
    <source>
        <dbReference type="EMBL" id="KAF8435717.1"/>
    </source>
</evidence>
<dbReference type="EMBL" id="WHUW01000024">
    <property type="protein sequence ID" value="KAF8435717.1"/>
    <property type="molecule type" value="Genomic_DNA"/>
</dbReference>
<feature type="signal peptide" evidence="1">
    <location>
        <begin position="1"/>
        <end position="21"/>
    </location>
</feature>
<dbReference type="AlphaFoldDB" id="A0AAD4GBG3"/>
<evidence type="ECO:0000256" key="1">
    <source>
        <dbReference type="SAM" id="SignalP"/>
    </source>
</evidence>
<accession>A0AAD4GBG3</accession>
<gene>
    <name evidence="2" type="ORF">L210DRAFT_3550438</name>
</gene>
<proteinExistence type="predicted"/>
<reference evidence="2" key="1">
    <citation type="submission" date="2019-10" db="EMBL/GenBank/DDBJ databases">
        <authorList>
            <consortium name="DOE Joint Genome Institute"/>
            <person name="Kuo A."/>
            <person name="Miyauchi S."/>
            <person name="Kiss E."/>
            <person name="Drula E."/>
            <person name="Kohler A."/>
            <person name="Sanchez-Garcia M."/>
            <person name="Andreopoulos B."/>
            <person name="Barry K.W."/>
            <person name="Bonito G."/>
            <person name="Buee M."/>
            <person name="Carver A."/>
            <person name="Chen C."/>
            <person name="Cichocki N."/>
            <person name="Clum A."/>
            <person name="Culley D."/>
            <person name="Crous P.W."/>
            <person name="Fauchery L."/>
            <person name="Girlanda M."/>
            <person name="Hayes R."/>
            <person name="Keri Z."/>
            <person name="LaButti K."/>
            <person name="Lipzen A."/>
            <person name="Lombard V."/>
            <person name="Magnuson J."/>
            <person name="Maillard F."/>
            <person name="Morin E."/>
            <person name="Murat C."/>
            <person name="Nolan M."/>
            <person name="Ohm R."/>
            <person name="Pangilinan J."/>
            <person name="Pereira M."/>
            <person name="Perotto S."/>
            <person name="Peter M."/>
            <person name="Riley R."/>
            <person name="Sitrit Y."/>
            <person name="Stielow B."/>
            <person name="Szollosi G."/>
            <person name="Zifcakova L."/>
            <person name="Stursova M."/>
            <person name="Spatafora J.W."/>
            <person name="Tedersoo L."/>
            <person name="Vaario L.-M."/>
            <person name="Yamada A."/>
            <person name="Yan M."/>
            <person name="Wang P."/>
            <person name="Xu J."/>
            <person name="Bruns T."/>
            <person name="Baldrian P."/>
            <person name="Vilgalys R."/>
            <person name="Henrissat B."/>
            <person name="Grigoriev I.V."/>
            <person name="Hibbett D."/>
            <person name="Nagy L.G."/>
            <person name="Martin F.M."/>
        </authorList>
    </citation>
    <scope>NUCLEOTIDE SEQUENCE</scope>
    <source>
        <strain evidence="2">BED1</strain>
    </source>
</reference>
<reference evidence="2" key="2">
    <citation type="journal article" date="2020" name="Nat. Commun.">
        <title>Large-scale genome sequencing of mycorrhizal fungi provides insights into the early evolution of symbiotic traits.</title>
        <authorList>
            <person name="Miyauchi S."/>
            <person name="Kiss E."/>
            <person name="Kuo A."/>
            <person name="Drula E."/>
            <person name="Kohler A."/>
            <person name="Sanchez-Garcia M."/>
            <person name="Morin E."/>
            <person name="Andreopoulos B."/>
            <person name="Barry K.W."/>
            <person name="Bonito G."/>
            <person name="Buee M."/>
            <person name="Carver A."/>
            <person name="Chen C."/>
            <person name="Cichocki N."/>
            <person name="Clum A."/>
            <person name="Culley D."/>
            <person name="Crous P.W."/>
            <person name="Fauchery L."/>
            <person name="Girlanda M."/>
            <person name="Hayes R.D."/>
            <person name="Keri Z."/>
            <person name="LaButti K."/>
            <person name="Lipzen A."/>
            <person name="Lombard V."/>
            <person name="Magnuson J."/>
            <person name="Maillard F."/>
            <person name="Murat C."/>
            <person name="Nolan M."/>
            <person name="Ohm R.A."/>
            <person name="Pangilinan J."/>
            <person name="Pereira M.F."/>
            <person name="Perotto S."/>
            <person name="Peter M."/>
            <person name="Pfister S."/>
            <person name="Riley R."/>
            <person name="Sitrit Y."/>
            <person name="Stielow J.B."/>
            <person name="Szollosi G."/>
            <person name="Zifcakova L."/>
            <person name="Stursova M."/>
            <person name="Spatafora J.W."/>
            <person name="Tedersoo L."/>
            <person name="Vaario L.M."/>
            <person name="Yamada A."/>
            <person name="Yan M."/>
            <person name="Wang P."/>
            <person name="Xu J."/>
            <person name="Bruns T."/>
            <person name="Baldrian P."/>
            <person name="Vilgalys R."/>
            <person name="Dunand C."/>
            <person name="Henrissat B."/>
            <person name="Grigoriev I.V."/>
            <person name="Hibbett D."/>
            <person name="Nagy L.G."/>
            <person name="Martin F.M."/>
        </authorList>
    </citation>
    <scope>NUCLEOTIDE SEQUENCE</scope>
    <source>
        <strain evidence="2">BED1</strain>
    </source>
</reference>
<keyword evidence="1" id="KW-0732">Signal</keyword>
<sequence length="71" mass="8461">MRHKRLGQCLIFGCIVVKCLTRVDVSSKCQDRWYQYVSSWQLPRRRGQPWCHWRPPHIDDSSLISIVYPAC</sequence>
<dbReference type="Proteomes" id="UP001194468">
    <property type="component" value="Unassembled WGS sequence"/>
</dbReference>
<keyword evidence="3" id="KW-1185">Reference proteome</keyword>
<feature type="chain" id="PRO_5042100854" description="Secreted protein" evidence="1">
    <location>
        <begin position="22"/>
        <end position="71"/>
    </location>
</feature>
<protein>
    <recommendedName>
        <fullName evidence="4">Secreted protein</fullName>
    </recommendedName>
</protein>
<organism evidence="2 3">
    <name type="scientific">Boletus edulis BED1</name>
    <dbReference type="NCBI Taxonomy" id="1328754"/>
    <lineage>
        <taxon>Eukaryota</taxon>
        <taxon>Fungi</taxon>
        <taxon>Dikarya</taxon>
        <taxon>Basidiomycota</taxon>
        <taxon>Agaricomycotina</taxon>
        <taxon>Agaricomycetes</taxon>
        <taxon>Agaricomycetidae</taxon>
        <taxon>Boletales</taxon>
        <taxon>Boletineae</taxon>
        <taxon>Boletaceae</taxon>
        <taxon>Boletoideae</taxon>
        <taxon>Boletus</taxon>
    </lineage>
</organism>
<evidence type="ECO:0000313" key="3">
    <source>
        <dbReference type="Proteomes" id="UP001194468"/>
    </source>
</evidence>
<comment type="caution">
    <text evidence="2">The sequence shown here is derived from an EMBL/GenBank/DDBJ whole genome shotgun (WGS) entry which is preliminary data.</text>
</comment>